<accession>A0A1N6JYP5</accession>
<sequence length="375" mass="42501">MRVPLAHYDQLIAEELAGIISPADQAALDAAKAEFPEVYKLWEEKHAAFADKEIQEWAEQKMAPPVVSKKRFVFRYKRMMLVAAVIIPFLYLLFRWSPIPQEVYLSSSSHIQLILDNGKVIDLSYLGDSIPLDLRKHDLPIESSSGELATLYVPEGKDLKITLSESTEITINSASCLRFPLSFHDDKHRHVSVSGEAYFKVSKDAHHPFAVIVQKDTVLVLGTEFNVKNYGKANAQVALVEGKVRLQTGEKSLVLNPGVMGTFTKNGIDTATVDTSAMLSWKRGVYIYKEETLEEVFKVLARWTGKKVAFQYHPPKGKLFTGQFDKNDLREFFEGLLRQGIECTMEGERIEVKQRQNVETENMHIPKEVPARKMD</sequence>
<evidence type="ECO:0000259" key="3">
    <source>
        <dbReference type="Pfam" id="PF16344"/>
    </source>
</evidence>
<dbReference type="Proteomes" id="UP000185003">
    <property type="component" value="Unassembled WGS sequence"/>
</dbReference>
<feature type="transmembrane region" description="Helical" evidence="1">
    <location>
        <begin position="79"/>
        <end position="97"/>
    </location>
</feature>
<dbReference type="PANTHER" id="PTHR30273:SF2">
    <property type="entry name" value="PROTEIN FECR"/>
    <property type="match status" value="1"/>
</dbReference>
<dbReference type="InterPro" id="IPR012373">
    <property type="entry name" value="Ferrdict_sens_TM"/>
</dbReference>
<dbReference type="AlphaFoldDB" id="A0A1N6JYP5"/>
<dbReference type="GO" id="GO:0016989">
    <property type="term" value="F:sigma factor antagonist activity"/>
    <property type="evidence" value="ECO:0007669"/>
    <property type="project" value="TreeGrafter"/>
</dbReference>
<evidence type="ECO:0000313" key="5">
    <source>
        <dbReference type="Proteomes" id="UP000185003"/>
    </source>
</evidence>
<dbReference type="Pfam" id="PF04773">
    <property type="entry name" value="FecR"/>
    <property type="match status" value="1"/>
</dbReference>
<dbReference type="PANTHER" id="PTHR30273">
    <property type="entry name" value="PERIPLASMIC SIGNAL SENSOR AND SIGMA FACTOR ACTIVATOR FECR-RELATED"/>
    <property type="match status" value="1"/>
</dbReference>
<proteinExistence type="predicted"/>
<feature type="domain" description="Protein FecR C-terminal" evidence="3">
    <location>
        <begin position="286"/>
        <end position="351"/>
    </location>
</feature>
<evidence type="ECO:0000259" key="2">
    <source>
        <dbReference type="Pfam" id="PF04773"/>
    </source>
</evidence>
<name>A0A1N6JYP5_9BACT</name>
<dbReference type="Gene3D" id="2.60.120.1440">
    <property type="match status" value="1"/>
</dbReference>
<feature type="domain" description="FecR protein" evidence="2">
    <location>
        <begin position="151"/>
        <end position="245"/>
    </location>
</feature>
<dbReference type="PIRSF" id="PIRSF018266">
    <property type="entry name" value="FecR"/>
    <property type="match status" value="1"/>
</dbReference>
<dbReference type="STRING" id="536979.SAMN04488055_4697"/>
<dbReference type="OrthoDB" id="934696at2"/>
<dbReference type="EMBL" id="FSRA01000002">
    <property type="protein sequence ID" value="SIO49349.1"/>
    <property type="molecule type" value="Genomic_DNA"/>
</dbReference>
<evidence type="ECO:0000313" key="4">
    <source>
        <dbReference type="EMBL" id="SIO49349.1"/>
    </source>
</evidence>
<dbReference type="Pfam" id="PF16344">
    <property type="entry name" value="FecR_C"/>
    <property type="match status" value="1"/>
</dbReference>
<dbReference type="Gene3D" id="3.55.50.30">
    <property type="match status" value="1"/>
</dbReference>
<keyword evidence="1" id="KW-1133">Transmembrane helix</keyword>
<organism evidence="4 5">
    <name type="scientific">Chitinophaga niabensis</name>
    <dbReference type="NCBI Taxonomy" id="536979"/>
    <lineage>
        <taxon>Bacteria</taxon>
        <taxon>Pseudomonadati</taxon>
        <taxon>Bacteroidota</taxon>
        <taxon>Chitinophagia</taxon>
        <taxon>Chitinophagales</taxon>
        <taxon>Chitinophagaceae</taxon>
        <taxon>Chitinophaga</taxon>
    </lineage>
</organism>
<dbReference type="InterPro" id="IPR032508">
    <property type="entry name" value="FecR_C"/>
</dbReference>
<dbReference type="InterPro" id="IPR006860">
    <property type="entry name" value="FecR"/>
</dbReference>
<keyword evidence="1" id="KW-0472">Membrane</keyword>
<gene>
    <name evidence="4" type="ORF">SAMN04488055_4697</name>
</gene>
<reference evidence="4 5" key="1">
    <citation type="submission" date="2016-11" db="EMBL/GenBank/DDBJ databases">
        <authorList>
            <person name="Jaros S."/>
            <person name="Januszkiewicz K."/>
            <person name="Wedrychowicz H."/>
        </authorList>
    </citation>
    <scope>NUCLEOTIDE SEQUENCE [LARGE SCALE GENOMIC DNA]</scope>
    <source>
        <strain evidence="4 5">DSM 24787</strain>
    </source>
</reference>
<keyword evidence="1" id="KW-0812">Transmembrane</keyword>
<keyword evidence="5" id="KW-1185">Reference proteome</keyword>
<dbReference type="RefSeq" id="WP_074242007.1">
    <property type="nucleotide sequence ID" value="NZ_FSRA01000002.1"/>
</dbReference>
<protein>
    <submittedName>
        <fullName evidence="4">Uncharacterized protein</fullName>
    </submittedName>
</protein>
<evidence type="ECO:0000256" key="1">
    <source>
        <dbReference type="SAM" id="Phobius"/>
    </source>
</evidence>